<dbReference type="GO" id="GO:0006352">
    <property type="term" value="P:DNA-templated transcription initiation"/>
    <property type="evidence" value="ECO:0007669"/>
    <property type="project" value="InterPro"/>
</dbReference>
<dbReference type="InterPro" id="IPR007627">
    <property type="entry name" value="RNA_pol_sigma70_r2"/>
</dbReference>
<organism evidence="9 10">
    <name type="scientific">Gynuella sunshinyii YC6258</name>
    <dbReference type="NCBI Taxonomy" id="1445510"/>
    <lineage>
        <taxon>Bacteria</taxon>
        <taxon>Pseudomonadati</taxon>
        <taxon>Pseudomonadota</taxon>
        <taxon>Gammaproteobacteria</taxon>
        <taxon>Oceanospirillales</taxon>
        <taxon>Saccharospirillaceae</taxon>
        <taxon>Gynuella</taxon>
    </lineage>
</organism>
<keyword evidence="10" id="KW-1185">Reference proteome</keyword>
<dbReference type="GO" id="GO:0016987">
    <property type="term" value="F:sigma factor activity"/>
    <property type="evidence" value="ECO:0007669"/>
    <property type="project" value="UniProtKB-KW"/>
</dbReference>
<sequence>MKCLLQAIRQNEVELRAFLRRRLSTDAAAEDLLQEVFLRAIAQGPKFCSVSQPRAWLFRVARNAIIDYQRRDRETSELSEDMAHPEEEPAPVDLLTECLGRNLARLNQTDRDIIEYCDLLNMTVKSYAEHRQLSLSAAKARLLRARQRLRTSLIRHCSVRFDETGQVCSFTVPPAAS</sequence>
<dbReference type="NCBIfam" id="TIGR02937">
    <property type="entry name" value="sigma70-ECF"/>
    <property type="match status" value="1"/>
</dbReference>
<evidence type="ECO:0000313" key="10">
    <source>
        <dbReference type="Proteomes" id="UP000032266"/>
    </source>
</evidence>
<evidence type="ECO:0000259" key="7">
    <source>
        <dbReference type="Pfam" id="PF04542"/>
    </source>
</evidence>
<keyword evidence="4 6" id="KW-0238">DNA-binding</keyword>
<dbReference type="EMBL" id="CP007142">
    <property type="protein sequence ID" value="AJQ95654.1"/>
    <property type="molecule type" value="Genomic_DNA"/>
</dbReference>
<feature type="domain" description="RNA polymerase sigma factor 70 region 4 type 2" evidence="8">
    <location>
        <begin position="97"/>
        <end position="149"/>
    </location>
</feature>
<dbReference type="AlphaFoldDB" id="A0A0C5VZ00"/>
<dbReference type="InterPro" id="IPR013249">
    <property type="entry name" value="RNA_pol_sigma70_r4_t2"/>
</dbReference>
<dbReference type="OrthoDB" id="9797134at2"/>
<proteinExistence type="inferred from homology"/>
<gene>
    <name evidence="9" type="ORF">YC6258_03618</name>
</gene>
<dbReference type="InterPro" id="IPR000838">
    <property type="entry name" value="RNA_pol_sigma70_ECF_CS"/>
</dbReference>
<reference evidence="9 10" key="1">
    <citation type="submission" date="2014-01" db="EMBL/GenBank/DDBJ databases">
        <title>Full genme sequencing of cellulolytic bacterium Gynuella sunshinyii YC6258T gen. nov., sp. nov.</title>
        <authorList>
            <person name="Khan H."/>
            <person name="Chung E.J."/>
            <person name="Chung Y.R."/>
        </authorList>
    </citation>
    <scope>NUCLEOTIDE SEQUENCE [LARGE SCALE GENOMIC DNA]</scope>
    <source>
        <strain evidence="9 10">YC6258</strain>
    </source>
</reference>
<dbReference type="Pfam" id="PF08281">
    <property type="entry name" value="Sigma70_r4_2"/>
    <property type="match status" value="1"/>
</dbReference>
<keyword evidence="3 6" id="KW-0731">Sigma factor</keyword>
<accession>A0A0C5VZ00</accession>
<dbReference type="GO" id="GO:0003677">
    <property type="term" value="F:DNA binding"/>
    <property type="evidence" value="ECO:0007669"/>
    <property type="project" value="UniProtKB-KW"/>
</dbReference>
<dbReference type="InterPro" id="IPR014284">
    <property type="entry name" value="RNA_pol_sigma-70_dom"/>
</dbReference>
<dbReference type="InterPro" id="IPR039425">
    <property type="entry name" value="RNA_pol_sigma-70-like"/>
</dbReference>
<comment type="similarity">
    <text evidence="1 6">Belongs to the sigma-70 factor family. ECF subfamily.</text>
</comment>
<dbReference type="Gene3D" id="1.10.1740.10">
    <property type="match status" value="1"/>
</dbReference>
<dbReference type="HOGENOM" id="CLU_047691_6_0_6"/>
<evidence type="ECO:0000259" key="8">
    <source>
        <dbReference type="Pfam" id="PF08281"/>
    </source>
</evidence>
<evidence type="ECO:0000313" key="9">
    <source>
        <dbReference type="EMBL" id="AJQ95654.1"/>
    </source>
</evidence>
<protein>
    <recommendedName>
        <fullName evidence="6">RNA polymerase sigma factor</fullName>
    </recommendedName>
</protein>
<evidence type="ECO:0000256" key="6">
    <source>
        <dbReference type="RuleBase" id="RU000716"/>
    </source>
</evidence>
<evidence type="ECO:0000256" key="5">
    <source>
        <dbReference type="ARBA" id="ARBA00023163"/>
    </source>
</evidence>
<evidence type="ECO:0000256" key="3">
    <source>
        <dbReference type="ARBA" id="ARBA00023082"/>
    </source>
</evidence>
<keyword evidence="9" id="KW-0240">DNA-directed RNA polymerase</keyword>
<keyword evidence="5 6" id="KW-0804">Transcription</keyword>
<name>A0A0C5VZ00_9GAMM</name>
<dbReference type="Proteomes" id="UP000032266">
    <property type="component" value="Chromosome"/>
</dbReference>
<dbReference type="STRING" id="1445510.YC6258_03618"/>
<dbReference type="PROSITE" id="PS01063">
    <property type="entry name" value="SIGMA70_ECF"/>
    <property type="match status" value="1"/>
</dbReference>
<dbReference type="PANTHER" id="PTHR43133:SF8">
    <property type="entry name" value="RNA POLYMERASE SIGMA FACTOR HI_1459-RELATED"/>
    <property type="match status" value="1"/>
</dbReference>
<dbReference type="InterPro" id="IPR036388">
    <property type="entry name" value="WH-like_DNA-bd_sf"/>
</dbReference>
<evidence type="ECO:0000256" key="2">
    <source>
        <dbReference type="ARBA" id="ARBA00023015"/>
    </source>
</evidence>
<feature type="domain" description="RNA polymerase sigma-70 region 2" evidence="7">
    <location>
        <begin position="8"/>
        <end position="73"/>
    </location>
</feature>
<dbReference type="InterPro" id="IPR013324">
    <property type="entry name" value="RNA_pol_sigma_r3/r4-like"/>
</dbReference>
<dbReference type="PATRIC" id="fig|1445510.3.peg.3586"/>
<dbReference type="PANTHER" id="PTHR43133">
    <property type="entry name" value="RNA POLYMERASE ECF-TYPE SIGMA FACTO"/>
    <property type="match status" value="1"/>
</dbReference>
<evidence type="ECO:0000256" key="4">
    <source>
        <dbReference type="ARBA" id="ARBA00023125"/>
    </source>
</evidence>
<dbReference type="Gene3D" id="1.10.10.10">
    <property type="entry name" value="Winged helix-like DNA-binding domain superfamily/Winged helix DNA-binding domain"/>
    <property type="match status" value="1"/>
</dbReference>
<evidence type="ECO:0000256" key="1">
    <source>
        <dbReference type="ARBA" id="ARBA00010641"/>
    </source>
</evidence>
<dbReference type="SUPFAM" id="SSF88946">
    <property type="entry name" value="Sigma2 domain of RNA polymerase sigma factors"/>
    <property type="match status" value="1"/>
</dbReference>
<dbReference type="SUPFAM" id="SSF88659">
    <property type="entry name" value="Sigma3 and sigma4 domains of RNA polymerase sigma factors"/>
    <property type="match status" value="1"/>
</dbReference>
<dbReference type="KEGG" id="gsn:YC6258_03618"/>
<keyword evidence="2 6" id="KW-0805">Transcription regulation</keyword>
<dbReference type="Pfam" id="PF04542">
    <property type="entry name" value="Sigma70_r2"/>
    <property type="match status" value="1"/>
</dbReference>
<dbReference type="GO" id="GO:0000428">
    <property type="term" value="C:DNA-directed RNA polymerase complex"/>
    <property type="evidence" value="ECO:0007669"/>
    <property type="project" value="UniProtKB-KW"/>
</dbReference>
<dbReference type="RefSeq" id="WP_044617882.1">
    <property type="nucleotide sequence ID" value="NZ_CP007142.1"/>
</dbReference>
<dbReference type="InterPro" id="IPR013325">
    <property type="entry name" value="RNA_pol_sigma_r2"/>
</dbReference>